<reference evidence="2" key="1">
    <citation type="submission" date="2020-11" db="EMBL/GenBank/DDBJ databases">
        <authorList>
            <person name="Tran Van P."/>
        </authorList>
    </citation>
    <scope>NUCLEOTIDE SEQUENCE</scope>
</reference>
<evidence type="ECO:0000313" key="2">
    <source>
        <dbReference type="EMBL" id="CAD7281218.1"/>
    </source>
</evidence>
<evidence type="ECO:0000259" key="1">
    <source>
        <dbReference type="PROSITE" id="PS50835"/>
    </source>
</evidence>
<dbReference type="SUPFAM" id="SSF48726">
    <property type="entry name" value="Immunoglobulin"/>
    <property type="match status" value="1"/>
</dbReference>
<name>A0A7R9BVH6_9CRUS</name>
<dbReference type="CDD" id="cd00096">
    <property type="entry name" value="Ig"/>
    <property type="match status" value="1"/>
</dbReference>
<keyword evidence="3" id="KW-1185">Reference proteome</keyword>
<feature type="domain" description="Ig-like" evidence="1">
    <location>
        <begin position="18"/>
        <end position="141"/>
    </location>
</feature>
<gene>
    <name evidence="2" type="ORF">NMOB1V02_LOCUS8869</name>
</gene>
<dbReference type="InterPro" id="IPR003599">
    <property type="entry name" value="Ig_sub"/>
</dbReference>
<dbReference type="Pfam" id="PF13927">
    <property type="entry name" value="Ig_3"/>
    <property type="match status" value="1"/>
</dbReference>
<dbReference type="EMBL" id="CAJPEX010002694">
    <property type="protein sequence ID" value="CAG0921370.1"/>
    <property type="molecule type" value="Genomic_DNA"/>
</dbReference>
<dbReference type="EMBL" id="OA884731">
    <property type="protein sequence ID" value="CAD7281218.1"/>
    <property type="molecule type" value="Genomic_DNA"/>
</dbReference>
<dbReference type="InterPro" id="IPR013783">
    <property type="entry name" value="Ig-like_fold"/>
</dbReference>
<proteinExistence type="predicted"/>
<dbReference type="PROSITE" id="PS50835">
    <property type="entry name" value="IG_LIKE"/>
    <property type="match status" value="1"/>
</dbReference>
<organism evidence="2">
    <name type="scientific">Notodromas monacha</name>
    <dbReference type="NCBI Taxonomy" id="399045"/>
    <lineage>
        <taxon>Eukaryota</taxon>
        <taxon>Metazoa</taxon>
        <taxon>Ecdysozoa</taxon>
        <taxon>Arthropoda</taxon>
        <taxon>Crustacea</taxon>
        <taxon>Oligostraca</taxon>
        <taxon>Ostracoda</taxon>
        <taxon>Podocopa</taxon>
        <taxon>Podocopida</taxon>
        <taxon>Cypridocopina</taxon>
        <taxon>Cypridoidea</taxon>
        <taxon>Cyprididae</taxon>
        <taxon>Notodromas</taxon>
    </lineage>
</organism>
<dbReference type="SMART" id="SM00409">
    <property type="entry name" value="IG"/>
    <property type="match status" value="1"/>
</dbReference>
<sequence length="257" mass="28026">MKKRIYAFGPREGCLLGPILAEKPPGSLKLTERPPEEINAATGEPLMIECEFWGWPTPSMIFWMKDDMPIVQLKRMTHATQEDPKEAGLLVGQGRADTGTELGTVRARLYLPCVSTQDSGLYTCIAESPLGRKAAAKTMLNRMRSSGLPTHLLLQPSFCIPGPHAMMTNTGKSQRHREPGGCRNVNELPSQECDQKDVDLPPAVLLSRGVLGQGQGTSAVLLCRTAGGVVSWVGPNSERLETSKKYHVSLSLLFTES</sequence>
<dbReference type="Gene3D" id="2.60.40.10">
    <property type="entry name" value="Immunoglobulins"/>
    <property type="match status" value="1"/>
</dbReference>
<dbReference type="InterPro" id="IPR007110">
    <property type="entry name" value="Ig-like_dom"/>
</dbReference>
<dbReference type="OrthoDB" id="6332807at2759"/>
<dbReference type="InterPro" id="IPR036179">
    <property type="entry name" value="Ig-like_dom_sf"/>
</dbReference>
<evidence type="ECO:0000313" key="3">
    <source>
        <dbReference type="Proteomes" id="UP000678499"/>
    </source>
</evidence>
<accession>A0A7R9BVH6</accession>
<dbReference type="Proteomes" id="UP000678499">
    <property type="component" value="Unassembled WGS sequence"/>
</dbReference>
<protein>
    <recommendedName>
        <fullName evidence="1">Ig-like domain-containing protein</fullName>
    </recommendedName>
</protein>
<dbReference type="AlphaFoldDB" id="A0A7R9BVH6"/>